<dbReference type="EMBL" id="JABEZY010271888">
    <property type="protein sequence ID" value="MBA0755815.1"/>
    <property type="molecule type" value="Genomic_DNA"/>
</dbReference>
<comment type="caution">
    <text evidence="2">The sequence shown here is derived from an EMBL/GenBank/DDBJ whole genome shotgun (WGS) entry which is preliminary data.</text>
</comment>
<keyword evidence="3" id="KW-1185">Reference proteome</keyword>
<evidence type="ECO:0000313" key="2">
    <source>
        <dbReference type="EMBL" id="MBA0755815.1"/>
    </source>
</evidence>
<accession>A0A7J9D5Q6</accession>
<dbReference type="AlphaFoldDB" id="A0A7J9D5Q6"/>
<sequence length="107" mass="12506">MEEELANLNLIDEEDDAFHEEATVVDQNYQFSLIGKDQTVYARFQYEKLSLFCFICGKIGHVESFFRFQTRIEPSKIVFGWDISLRAMVQRQNAIVSKWLCEVDGSE</sequence>
<dbReference type="OrthoDB" id="1000626at2759"/>
<dbReference type="Proteomes" id="UP000593579">
    <property type="component" value="Unassembled WGS sequence"/>
</dbReference>
<evidence type="ECO:0000259" key="1">
    <source>
        <dbReference type="Pfam" id="PF14392"/>
    </source>
</evidence>
<organism evidence="2 3">
    <name type="scientific">Gossypium gossypioides</name>
    <name type="common">Mexican cotton</name>
    <name type="synonym">Selera gossypioides</name>
    <dbReference type="NCBI Taxonomy" id="34282"/>
    <lineage>
        <taxon>Eukaryota</taxon>
        <taxon>Viridiplantae</taxon>
        <taxon>Streptophyta</taxon>
        <taxon>Embryophyta</taxon>
        <taxon>Tracheophyta</taxon>
        <taxon>Spermatophyta</taxon>
        <taxon>Magnoliopsida</taxon>
        <taxon>eudicotyledons</taxon>
        <taxon>Gunneridae</taxon>
        <taxon>Pentapetalae</taxon>
        <taxon>rosids</taxon>
        <taxon>malvids</taxon>
        <taxon>Malvales</taxon>
        <taxon>Malvaceae</taxon>
        <taxon>Malvoideae</taxon>
        <taxon>Gossypium</taxon>
    </lineage>
</organism>
<dbReference type="Pfam" id="PF14392">
    <property type="entry name" value="zf-CCHC_4"/>
    <property type="match status" value="1"/>
</dbReference>
<protein>
    <recommendedName>
        <fullName evidence="1">Zinc knuckle CX2CX4HX4C domain-containing protein</fullName>
    </recommendedName>
</protein>
<feature type="domain" description="Zinc knuckle CX2CX4HX4C" evidence="1">
    <location>
        <begin position="41"/>
        <end position="67"/>
    </location>
</feature>
<name>A0A7J9D5Q6_GOSGO</name>
<evidence type="ECO:0000313" key="3">
    <source>
        <dbReference type="Proteomes" id="UP000593579"/>
    </source>
</evidence>
<gene>
    <name evidence="2" type="ORF">Gogos_021725</name>
</gene>
<feature type="non-terminal residue" evidence="2">
    <location>
        <position position="107"/>
    </location>
</feature>
<proteinExistence type="predicted"/>
<dbReference type="InterPro" id="IPR025836">
    <property type="entry name" value="Zn_knuckle_CX2CX4HX4C"/>
</dbReference>
<reference evidence="2 3" key="1">
    <citation type="journal article" date="2019" name="Genome Biol. Evol.">
        <title>Insights into the evolution of the New World diploid cottons (Gossypium, subgenus Houzingenia) based on genome sequencing.</title>
        <authorList>
            <person name="Grover C.E."/>
            <person name="Arick M.A. 2nd"/>
            <person name="Thrash A."/>
            <person name="Conover J.L."/>
            <person name="Sanders W.S."/>
            <person name="Peterson D.G."/>
            <person name="Frelichowski J.E."/>
            <person name="Scheffler J.A."/>
            <person name="Scheffler B.E."/>
            <person name="Wendel J.F."/>
        </authorList>
    </citation>
    <scope>NUCLEOTIDE SEQUENCE [LARGE SCALE GENOMIC DNA]</scope>
    <source>
        <strain evidence="2">5</strain>
        <tissue evidence="2">Leaf</tissue>
    </source>
</reference>